<dbReference type="AlphaFoldDB" id="A0A4D4KM11"/>
<evidence type="ECO:0000313" key="1">
    <source>
        <dbReference type="EMBL" id="GDY50291.1"/>
    </source>
</evidence>
<accession>A0A4D4KM11</accession>
<reference evidence="1 2" key="1">
    <citation type="journal article" date="2020" name="Int. J. Syst. Evol. Microbiol.">
        <title>Reclassification of Streptomyces castelarensis and Streptomyces sporoclivatus as later heterotypic synonyms of Streptomyces antimycoticus.</title>
        <authorList>
            <person name="Komaki H."/>
            <person name="Tamura T."/>
        </authorList>
    </citation>
    <scope>NUCLEOTIDE SEQUENCE [LARGE SCALE GENOMIC DNA]</scope>
    <source>
        <strain evidence="1 2">NBRC 13459</strain>
    </source>
</reference>
<comment type="caution">
    <text evidence="1">The sequence shown here is derived from an EMBL/GenBank/DDBJ whole genome shotgun (WGS) entry which is preliminary data.</text>
</comment>
<organism evidence="1 2">
    <name type="scientific">Streptomyces violaceusniger</name>
    <dbReference type="NCBI Taxonomy" id="68280"/>
    <lineage>
        <taxon>Bacteria</taxon>
        <taxon>Bacillati</taxon>
        <taxon>Actinomycetota</taxon>
        <taxon>Actinomycetes</taxon>
        <taxon>Kitasatosporales</taxon>
        <taxon>Streptomycetaceae</taxon>
        <taxon>Streptomyces</taxon>
        <taxon>Streptomyces violaceusniger group</taxon>
    </lineage>
</organism>
<sequence>MESVSRDEAIGDVLMYGRTRTRADAVRVVVELDDRTAIADVAVTPQRVVTPR</sequence>
<proteinExistence type="predicted"/>
<dbReference type="EMBL" id="BJHW01000001">
    <property type="protein sequence ID" value="GDY50291.1"/>
    <property type="molecule type" value="Genomic_DNA"/>
</dbReference>
<dbReference type="RefSeq" id="WP_162001719.1">
    <property type="nucleotide sequence ID" value="NZ_BAAASO010000028.1"/>
</dbReference>
<evidence type="ECO:0000313" key="2">
    <source>
        <dbReference type="Proteomes" id="UP000301309"/>
    </source>
</evidence>
<gene>
    <name evidence="1" type="ORF">SVIO_009140</name>
</gene>
<protein>
    <submittedName>
        <fullName evidence="1">Uncharacterized protein</fullName>
    </submittedName>
</protein>
<name>A0A4D4KM11_STRVO</name>
<keyword evidence="2" id="KW-1185">Reference proteome</keyword>
<dbReference type="Proteomes" id="UP000301309">
    <property type="component" value="Unassembled WGS sequence"/>
</dbReference>